<protein>
    <recommendedName>
        <fullName evidence="1">Heterokaryon incompatibility domain-containing protein</fullName>
    </recommendedName>
</protein>
<dbReference type="OrthoDB" id="3553147at2759"/>
<evidence type="ECO:0000313" key="2">
    <source>
        <dbReference type="EMBL" id="KAF2185151.1"/>
    </source>
</evidence>
<sequence>WVDQLCINQEYVSERTQQVQLMRAICQQAQNTVTWLGPNDGNAGTVLQLVSDIYRISLHKEVKMQSENERALAEANPSITGNYTDLPPKDDKKWAGFSQFPALPWFERC</sequence>
<evidence type="ECO:0000313" key="3">
    <source>
        <dbReference type="Proteomes" id="UP000800200"/>
    </source>
</evidence>
<dbReference type="Pfam" id="PF06985">
    <property type="entry name" value="HET"/>
    <property type="match status" value="1"/>
</dbReference>
<dbReference type="PANTHER" id="PTHR24148:SF73">
    <property type="entry name" value="HET DOMAIN PROTEIN (AFU_ORTHOLOGUE AFUA_8G01020)"/>
    <property type="match status" value="1"/>
</dbReference>
<evidence type="ECO:0000259" key="1">
    <source>
        <dbReference type="Pfam" id="PF06985"/>
    </source>
</evidence>
<dbReference type="Proteomes" id="UP000800200">
    <property type="component" value="Unassembled WGS sequence"/>
</dbReference>
<reference evidence="2" key="1">
    <citation type="journal article" date="2020" name="Stud. Mycol.">
        <title>101 Dothideomycetes genomes: a test case for predicting lifestyles and emergence of pathogens.</title>
        <authorList>
            <person name="Haridas S."/>
            <person name="Albert R."/>
            <person name="Binder M."/>
            <person name="Bloem J."/>
            <person name="Labutti K."/>
            <person name="Salamov A."/>
            <person name="Andreopoulos B."/>
            <person name="Baker S."/>
            <person name="Barry K."/>
            <person name="Bills G."/>
            <person name="Bluhm B."/>
            <person name="Cannon C."/>
            <person name="Castanera R."/>
            <person name="Culley D."/>
            <person name="Daum C."/>
            <person name="Ezra D."/>
            <person name="Gonzalez J."/>
            <person name="Henrissat B."/>
            <person name="Kuo A."/>
            <person name="Liang C."/>
            <person name="Lipzen A."/>
            <person name="Lutzoni F."/>
            <person name="Magnuson J."/>
            <person name="Mondo S."/>
            <person name="Nolan M."/>
            <person name="Ohm R."/>
            <person name="Pangilinan J."/>
            <person name="Park H.-J."/>
            <person name="Ramirez L."/>
            <person name="Alfaro M."/>
            <person name="Sun H."/>
            <person name="Tritt A."/>
            <person name="Yoshinaga Y."/>
            <person name="Zwiers L.-H."/>
            <person name="Turgeon B."/>
            <person name="Goodwin S."/>
            <person name="Spatafora J."/>
            <person name="Crous P."/>
            <person name="Grigoriev I."/>
        </authorList>
    </citation>
    <scope>NUCLEOTIDE SEQUENCE</scope>
    <source>
        <strain evidence="2">CBS 207.26</strain>
    </source>
</reference>
<dbReference type="InterPro" id="IPR010730">
    <property type="entry name" value="HET"/>
</dbReference>
<proteinExistence type="predicted"/>
<organism evidence="2 3">
    <name type="scientific">Zopfia rhizophila CBS 207.26</name>
    <dbReference type="NCBI Taxonomy" id="1314779"/>
    <lineage>
        <taxon>Eukaryota</taxon>
        <taxon>Fungi</taxon>
        <taxon>Dikarya</taxon>
        <taxon>Ascomycota</taxon>
        <taxon>Pezizomycotina</taxon>
        <taxon>Dothideomycetes</taxon>
        <taxon>Dothideomycetes incertae sedis</taxon>
        <taxon>Zopfiaceae</taxon>
        <taxon>Zopfia</taxon>
    </lineage>
</organism>
<gene>
    <name evidence="2" type="ORF">K469DRAFT_577747</name>
</gene>
<dbReference type="PANTHER" id="PTHR24148">
    <property type="entry name" value="ANKYRIN REPEAT DOMAIN-CONTAINING PROTEIN 39 HOMOLOG-RELATED"/>
    <property type="match status" value="1"/>
</dbReference>
<dbReference type="InterPro" id="IPR052895">
    <property type="entry name" value="HetReg/Transcr_Mod"/>
</dbReference>
<accession>A0A6A6DZP8</accession>
<dbReference type="AlphaFoldDB" id="A0A6A6DZP8"/>
<feature type="non-terminal residue" evidence="2">
    <location>
        <position position="1"/>
    </location>
</feature>
<dbReference type="EMBL" id="ML994635">
    <property type="protein sequence ID" value="KAF2185151.1"/>
    <property type="molecule type" value="Genomic_DNA"/>
</dbReference>
<name>A0A6A6DZP8_9PEZI</name>
<keyword evidence="3" id="KW-1185">Reference proteome</keyword>
<feature type="domain" description="Heterokaryon incompatibility" evidence="1">
    <location>
        <begin position="1"/>
        <end position="108"/>
    </location>
</feature>